<dbReference type="InterPro" id="IPR041424">
    <property type="entry name" value="CinA_KH"/>
</dbReference>
<dbReference type="SUPFAM" id="SSF53218">
    <property type="entry name" value="Molybdenum cofactor biosynthesis proteins"/>
    <property type="match status" value="1"/>
</dbReference>
<dbReference type="KEGG" id="cohn:KCTCHS21_37610"/>
<evidence type="ECO:0000256" key="1">
    <source>
        <dbReference type="HAMAP-Rule" id="MF_00226"/>
    </source>
</evidence>
<dbReference type="PANTHER" id="PTHR13939">
    <property type="entry name" value="NICOTINAMIDE-NUCLEOTIDE AMIDOHYDROLASE PNCC"/>
    <property type="match status" value="1"/>
</dbReference>
<sequence>MRAEIIAVGTELLLGQIVNTNAQYLSRSLAELGVDVYYQTVVGDNKERLKQAIGIARDRADLLVFTGGLGPTLDDLTRDALAEFLGLGIELHEPTMAKIMEMFANRGGAFVESNRRQALLVEGATPLRNDTGLAVGNALNVDGTCYLLLPGPPREMKPMFDNDGTGWLKEQLGPALMLHSVMLKFAGIGESGLEDLLIDLIRDQQDPTIAPYAKEGEVAIRVSTKATDSEEASRKLEGVLTEIRGRTVAYLYAEEDIPIEAAIVRLLSEKQQTLTLAESCTGGMVSELITTIPGSAVVFLGGIVTYSNQMKMQQVGVPAELLEGDGAPGAISSETAAAMAEGMRLAADSDFALSITGNAGPAAAEDKPVGLVYVGLAERERETRVEKLQLSGDREGIRLRATKRALYMLWLSLTGRG</sequence>
<dbReference type="CDD" id="cd00885">
    <property type="entry name" value="cinA"/>
    <property type="match status" value="1"/>
</dbReference>
<dbReference type="NCBIfam" id="NF001813">
    <property type="entry name" value="PRK00549.1"/>
    <property type="match status" value="1"/>
</dbReference>
<dbReference type="Gene3D" id="3.30.70.2860">
    <property type="match status" value="1"/>
</dbReference>
<dbReference type="InterPro" id="IPR036425">
    <property type="entry name" value="MoaB/Mog-like_dom_sf"/>
</dbReference>
<dbReference type="NCBIfam" id="TIGR00177">
    <property type="entry name" value="molyb_syn"/>
    <property type="match status" value="1"/>
</dbReference>
<dbReference type="InterPro" id="IPR008136">
    <property type="entry name" value="CinA_C"/>
</dbReference>
<dbReference type="PIRSF" id="PIRSF006728">
    <property type="entry name" value="CinA"/>
    <property type="match status" value="1"/>
</dbReference>
<dbReference type="OrthoDB" id="9801454at2"/>
<reference evidence="3 4" key="1">
    <citation type="submission" date="2019-01" db="EMBL/GenBank/DDBJ databases">
        <title>Complete genome sequence of Cohnella hallensis HS21 isolated from Korean fir (Abies koreana) rhizospheric soil.</title>
        <authorList>
            <person name="Jiang L."/>
            <person name="Kang S.W."/>
            <person name="Kim S."/>
            <person name="Jung J."/>
            <person name="Kim C.Y."/>
            <person name="Kim D.H."/>
            <person name="Kim S.W."/>
            <person name="Lee J."/>
        </authorList>
    </citation>
    <scope>NUCLEOTIDE SEQUENCE [LARGE SCALE GENOMIC DNA]</scope>
    <source>
        <strain evidence="3 4">HS21</strain>
    </source>
</reference>
<dbReference type="Gene3D" id="3.40.980.10">
    <property type="entry name" value="MoaB/Mog-like domain"/>
    <property type="match status" value="1"/>
</dbReference>
<dbReference type="HAMAP" id="MF_00226_B">
    <property type="entry name" value="CinA_B"/>
    <property type="match status" value="1"/>
</dbReference>
<dbReference type="Pfam" id="PF18146">
    <property type="entry name" value="CinA_KH"/>
    <property type="match status" value="1"/>
</dbReference>
<dbReference type="NCBIfam" id="TIGR00200">
    <property type="entry name" value="cinA_nterm"/>
    <property type="match status" value="1"/>
</dbReference>
<dbReference type="Pfam" id="PF00994">
    <property type="entry name" value="MoCF_biosynth"/>
    <property type="match status" value="1"/>
</dbReference>
<dbReference type="Gene3D" id="3.90.950.20">
    <property type="entry name" value="CinA-like"/>
    <property type="match status" value="1"/>
</dbReference>
<dbReference type="Pfam" id="PF02464">
    <property type="entry name" value="CinA"/>
    <property type="match status" value="1"/>
</dbReference>
<dbReference type="NCBIfam" id="TIGR00199">
    <property type="entry name" value="PncC_domain"/>
    <property type="match status" value="1"/>
</dbReference>
<dbReference type="Proteomes" id="UP000289856">
    <property type="component" value="Chromosome"/>
</dbReference>
<proteinExistence type="inferred from homology"/>
<organism evidence="3 4">
    <name type="scientific">Cohnella abietis</name>
    <dbReference type="NCBI Taxonomy" id="2507935"/>
    <lineage>
        <taxon>Bacteria</taxon>
        <taxon>Bacillati</taxon>
        <taxon>Bacillota</taxon>
        <taxon>Bacilli</taxon>
        <taxon>Bacillales</taxon>
        <taxon>Paenibacillaceae</taxon>
        <taxon>Cohnella</taxon>
    </lineage>
</organism>
<comment type="similarity">
    <text evidence="1">Belongs to the CinA family.</text>
</comment>
<dbReference type="InterPro" id="IPR008135">
    <property type="entry name" value="Competence-induced_CinA"/>
</dbReference>
<evidence type="ECO:0000313" key="3">
    <source>
        <dbReference type="EMBL" id="BBI34362.1"/>
    </source>
</evidence>
<feature type="domain" description="MoaB/Mog" evidence="2">
    <location>
        <begin position="4"/>
        <end position="171"/>
    </location>
</feature>
<dbReference type="SUPFAM" id="SSF142433">
    <property type="entry name" value="CinA-like"/>
    <property type="match status" value="1"/>
</dbReference>
<name>A0A3T1D8E2_9BACL</name>
<protein>
    <recommendedName>
        <fullName evidence="1">Putative competence-damage inducible protein</fullName>
    </recommendedName>
</protein>
<keyword evidence="4" id="KW-1185">Reference proteome</keyword>
<dbReference type="InterPro" id="IPR036653">
    <property type="entry name" value="CinA-like_C"/>
</dbReference>
<dbReference type="SMART" id="SM00852">
    <property type="entry name" value="MoCF_biosynth"/>
    <property type="match status" value="1"/>
</dbReference>
<dbReference type="EMBL" id="AP019400">
    <property type="protein sequence ID" value="BBI34362.1"/>
    <property type="molecule type" value="Genomic_DNA"/>
</dbReference>
<dbReference type="PANTHER" id="PTHR13939:SF0">
    <property type="entry name" value="NMN AMIDOHYDROLASE-LIKE PROTEIN YFAY"/>
    <property type="match status" value="1"/>
</dbReference>
<evidence type="ECO:0000259" key="2">
    <source>
        <dbReference type="SMART" id="SM00852"/>
    </source>
</evidence>
<dbReference type="RefSeq" id="WP_130611540.1">
    <property type="nucleotide sequence ID" value="NZ_AP019400.1"/>
</dbReference>
<dbReference type="AlphaFoldDB" id="A0A3T1D8E2"/>
<dbReference type="InterPro" id="IPR001453">
    <property type="entry name" value="MoaB/Mog_dom"/>
</dbReference>
<evidence type="ECO:0000313" key="4">
    <source>
        <dbReference type="Proteomes" id="UP000289856"/>
    </source>
</evidence>
<dbReference type="InterPro" id="IPR050101">
    <property type="entry name" value="CinA"/>
</dbReference>
<gene>
    <name evidence="1" type="primary">cinA</name>
    <name evidence="3" type="ORF">KCTCHS21_37610</name>
</gene>
<accession>A0A3T1D8E2</accession>